<feature type="transmembrane region" description="Helical" evidence="2">
    <location>
        <begin position="51"/>
        <end position="70"/>
    </location>
</feature>
<feature type="compositionally biased region" description="Polar residues" evidence="1">
    <location>
        <begin position="184"/>
        <end position="195"/>
    </location>
</feature>
<keyword evidence="2" id="KW-1133">Transmembrane helix</keyword>
<proteinExistence type="predicted"/>
<dbReference type="Proteomes" id="UP000799771">
    <property type="component" value="Unassembled WGS sequence"/>
</dbReference>
<accession>A0A6A6ABM2</accession>
<evidence type="ECO:0000256" key="1">
    <source>
        <dbReference type="SAM" id="MobiDB-lite"/>
    </source>
</evidence>
<dbReference type="OrthoDB" id="3436860at2759"/>
<feature type="transmembrane region" description="Helical" evidence="2">
    <location>
        <begin position="82"/>
        <end position="105"/>
    </location>
</feature>
<feature type="region of interest" description="Disordered" evidence="1">
    <location>
        <begin position="166"/>
        <end position="195"/>
    </location>
</feature>
<evidence type="ECO:0000313" key="4">
    <source>
        <dbReference type="Proteomes" id="UP000799771"/>
    </source>
</evidence>
<keyword evidence="4" id="KW-1185">Reference proteome</keyword>
<dbReference type="RefSeq" id="XP_033522677.1">
    <property type="nucleotide sequence ID" value="XM_033672942.1"/>
</dbReference>
<evidence type="ECO:0008006" key="5">
    <source>
        <dbReference type="Google" id="ProtNLM"/>
    </source>
</evidence>
<evidence type="ECO:0000313" key="3">
    <source>
        <dbReference type="EMBL" id="KAF2128288.1"/>
    </source>
</evidence>
<organism evidence="3 4">
    <name type="scientific">Dothidotthia symphoricarpi CBS 119687</name>
    <dbReference type="NCBI Taxonomy" id="1392245"/>
    <lineage>
        <taxon>Eukaryota</taxon>
        <taxon>Fungi</taxon>
        <taxon>Dikarya</taxon>
        <taxon>Ascomycota</taxon>
        <taxon>Pezizomycotina</taxon>
        <taxon>Dothideomycetes</taxon>
        <taxon>Pleosporomycetidae</taxon>
        <taxon>Pleosporales</taxon>
        <taxon>Dothidotthiaceae</taxon>
        <taxon>Dothidotthia</taxon>
    </lineage>
</organism>
<name>A0A6A6ABM2_9PLEO</name>
<dbReference type="GeneID" id="54413374"/>
<keyword evidence="2" id="KW-0472">Membrane</keyword>
<protein>
    <recommendedName>
        <fullName evidence="5">MARVEL domain-containing protein</fullName>
    </recommendedName>
</protein>
<evidence type="ECO:0000256" key="2">
    <source>
        <dbReference type="SAM" id="Phobius"/>
    </source>
</evidence>
<dbReference type="AlphaFoldDB" id="A0A6A6ABM2"/>
<reference evidence="3" key="1">
    <citation type="journal article" date="2020" name="Stud. Mycol.">
        <title>101 Dothideomycetes genomes: a test case for predicting lifestyles and emergence of pathogens.</title>
        <authorList>
            <person name="Haridas S."/>
            <person name="Albert R."/>
            <person name="Binder M."/>
            <person name="Bloem J."/>
            <person name="Labutti K."/>
            <person name="Salamov A."/>
            <person name="Andreopoulos B."/>
            <person name="Baker S."/>
            <person name="Barry K."/>
            <person name="Bills G."/>
            <person name="Bluhm B."/>
            <person name="Cannon C."/>
            <person name="Castanera R."/>
            <person name="Culley D."/>
            <person name="Daum C."/>
            <person name="Ezra D."/>
            <person name="Gonzalez J."/>
            <person name="Henrissat B."/>
            <person name="Kuo A."/>
            <person name="Liang C."/>
            <person name="Lipzen A."/>
            <person name="Lutzoni F."/>
            <person name="Magnuson J."/>
            <person name="Mondo S."/>
            <person name="Nolan M."/>
            <person name="Ohm R."/>
            <person name="Pangilinan J."/>
            <person name="Park H.-J."/>
            <person name="Ramirez L."/>
            <person name="Alfaro M."/>
            <person name="Sun H."/>
            <person name="Tritt A."/>
            <person name="Yoshinaga Y."/>
            <person name="Zwiers L.-H."/>
            <person name="Turgeon B."/>
            <person name="Goodwin S."/>
            <person name="Spatafora J."/>
            <person name="Crous P."/>
            <person name="Grigoriev I."/>
        </authorList>
    </citation>
    <scope>NUCLEOTIDE SEQUENCE</scope>
    <source>
        <strain evidence="3">CBS 119687</strain>
    </source>
</reference>
<gene>
    <name evidence="3" type="ORF">P153DRAFT_431972</name>
</gene>
<feature type="transmembrane region" description="Helical" evidence="2">
    <location>
        <begin position="117"/>
        <end position="141"/>
    </location>
</feature>
<sequence>MAILDILNRPMFSSRFKLPMHIVQAILATVAVGLSVPRLFAKNQPRTRASTIALGMGAKSLIFLAYMLVSEHVQSCKRWHSYKANVILHCLEIVFWAAVAFLVFQSNLDVCVGYTCILSWIVVGISVVMHISEQYSAAIAIRELREYKKMLVSSSGGDFDRVGDEEEMVARSPAQPKATHPHDTQYNPSYQGYQA</sequence>
<dbReference type="EMBL" id="ML977508">
    <property type="protein sequence ID" value="KAF2128288.1"/>
    <property type="molecule type" value="Genomic_DNA"/>
</dbReference>
<keyword evidence="2" id="KW-0812">Transmembrane</keyword>